<proteinExistence type="inferred from homology"/>
<dbReference type="GO" id="GO:0009450">
    <property type="term" value="P:gamma-aminobutyric acid catabolic process"/>
    <property type="evidence" value="ECO:0007669"/>
    <property type="project" value="InterPro"/>
</dbReference>
<evidence type="ECO:0000256" key="3">
    <source>
        <dbReference type="PIRNR" id="PIRNR036492"/>
    </source>
</evidence>
<dbReference type="GO" id="GO:0006081">
    <property type="term" value="P:aldehyde metabolic process"/>
    <property type="evidence" value="ECO:0007669"/>
    <property type="project" value="InterPro"/>
</dbReference>
<dbReference type="PROSITE" id="PS00070">
    <property type="entry name" value="ALDEHYDE_DEHYDR_CYS"/>
    <property type="match status" value="1"/>
</dbReference>
<dbReference type="Gene3D" id="3.40.309.10">
    <property type="entry name" value="Aldehyde Dehydrogenase, Chain A, domain 2"/>
    <property type="match status" value="1"/>
</dbReference>
<dbReference type="FunFam" id="3.40.309.10:FF:000004">
    <property type="entry name" value="Succinate-semialdehyde dehydrogenase I"/>
    <property type="match status" value="1"/>
</dbReference>
<evidence type="ECO:0000313" key="7">
    <source>
        <dbReference type="Proteomes" id="UP000677436"/>
    </source>
</evidence>
<organism evidence="6 7">
    <name type="scientific">Polycladomyces abyssicola</name>
    <dbReference type="NCBI Taxonomy" id="1125966"/>
    <lineage>
        <taxon>Bacteria</taxon>
        <taxon>Bacillati</taxon>
        <taxon>Bacillota</taxon>
        <taxon>Bacilli</taxon>
        <taxon>Bacillales</taxon>
        <taxon>Thermoactinomycetaceae</taxon>
        <taxon>Polycladomyces</taxon>
    </lineage>
</organism>
<evidence type="ECO:0000256" key="4">
    <source>
        <dbReference type="PIRSR" id="PIRSR036492-1"/>
    </source>
</evidence>
<dbReference type="GO" id="GO:0004777">
    <property type="term" value="F:succinate-semialdehyde dehydrogenase (NAD+) activity"/>
    <property type="evidence" value="ECO:0007669"/>
    <property type="project" value="TreeGrafter"/>
</dbReference>
<dbReference type="FunFam" id="3.40.605.10:FF:000026">
    <property type="entry name" value="Aldehyde dehydrogenase, putative"/>
    <property type="match status" value="1"/>
</dbReference>
<dbReference type="InterPro" id="IPR010102">
    <property type="entry name" value="Succ_semiAld_DH"/>
</dbReference>
<dbReference type="PIRSF" id="PIRSF036492">
    <property type="entry name" value="ALDH"/>
    <property type="match status" value="1"/>
</dbReference>
<dbReference type="AlphaFoldDB" id="A0A8D5ZQD8"/>
<reference evidence="6" key="2">
    <citation type="journal article" date="2021" name="Microbiol. Resour. Announc.">
        <title>Complete Genome Sequence of Polycladomyces abyssicola JIR-001T, Isolated from Hemipelagic Sediment in Deep Seawater.</title>
        <authorList>
            <person name="Tsubouchi T."/>
            <person name="Kaneko Y."/>
        </authorList>
    </citation>
    <scope>NUCLEOTIDE SEQUENCE</scope>
    <source>
        <strain evidence="6">JIR-001</strain>
    </source>
</reference>
<dbReference type="InterPro" id="IPR016162">
    <property type="entry name" value="Ald_DH_N"/>
</dbReference>
<keyword evidence="2 3" id="KW-0560">Oxidoreductase</keyword>
<dbReference type="InterPro" id="IPR012394">
    <property type="entry name" value="Aldehyde_DH_NAD(P)"/>
</dbReference>
<dbReference type="InterPro" id="IPR016161">
    <property type="entry name" value="Ald_DH/histidinol_DH"/>
</dbReference>
<dbReference type="Pfam" id="PF00171">
    <property type="entry name" value="Aldedh"/>
    <property type="match status" value="1"/>
</dbReference>
<dbReference type="FunFam" id="3.40.605.10:FF:000005">
    <property type="entry name" value="Succinate-semialdehyde dehydrogenase I"/>
    <property type="match status" value="1"/>
</dbReference>
<comment type="similarity">
    <text evidence="1 3">Belongs to the aldehyde dehydrogenase family.</text>
</comment>
<dbReference type="Gene3D" id="3.40.605.10">
    <property type="entry name" value="Aldehyde Dehydrogenase, Chain A, domain 1"/>
    <property type="match status" value="1"/>
</dbReference>
<keyword evidence="7" id="KW-1185">Reference proteome</keyword>
<evidence type="ECO:0000256" key="2">
    <source>
        <dbReference type="ARBA" id="ARBA00023002"/>
    </source>
</evidence>
<protein>
    <recommendedName>
        <fullName evidence="3">Aldehyde dehydrogenase</fullName>
    </recommendedName>
</protein>
<gene>
    <name evidence="6" type="ORF">JIR001_30060</name>
</gene>
<feature type="domain" description="Aldehyde dehydrogenase" evidence="5">
    <location>
        <begin position="12"/>
        <end position="473"/>
    </location>
</feature>
<dbReference type="InterPro" id="IPR016163">
    <property type="entry name" value="Ald_DH_C"/>
</dbReference>
<reference evidence="6" key="1">
    <citation type="journal article" date="2013" name="Int. J. Syst. Evol. Microbiol.">
        <title>Polycladomyces abyssicola gen. nov., sp. nov., a thermophilic filamentous bacterium isolated from hemipelagic sediment.</title>
        <authorList>
            <person name="Tsubouchi T."/>
            <person name="Shimane Y."/>
            <person name="Mori K."/>
            <person name="Usui K."/>
            <person name="Hiraki T."/>
            <person name="Tame A."/>
            <person name="Uematsu K."/>
            <person name="Maruyama T."/>
            <person name="Hatada Y."/>
        </authorList>
    </citation>
    <scope>NUCLEOTIDE SEQUENCE</scope>
    <source>
        <strain evidence="6">JIR-001</strain>
    </source>
</reference>
<dbReference type="CDD" id="cd07103">
    <property type="entry name" value="ALDH_F5_SSADH_GabD"/>
    <property type="match status" value="1"/>
</dbReference>
<feature type="active site" evidence="4">
    <location>
        <position position="283"/>
    </location>
</feature>
<dbReference type="Proteomes" id="UP000677436">
    <property type="component" value="Chromosome"/>
</dbReference>
<evidence type="ECO:0000259" key="5">
    <source>
        <dbReference type="Pfam" id="PF00171"/>
    </source>
</evidence>
<dbReference type="KEGG" id="pabs:JIR001_30060"/>
<dbReference type="InterPro" id="IPR050740">
    <property type="entry name" value="Aldehyde_DH_Superfamily"/>
</dbReference>
<dbReference type="InterPro" id="IPR015590">
    <property type="entry name" value="Aldehyde_DH_dom"/>
</dbReference>
<dbReference type="RefSeq" id="WP_212773471.1">
    <property type="nucleotide sequence ID" value="NZ_AP024601.1"/>
</dbReference>
<dbReference type="InterPro" id="IPR016160">
    <property type="entry name" value="Ald_DH_CS_CYS"/>
</dbReference>
<dbReference type="NCBIfam" id="TIGR01780">
    <property type="entry name" value="SSADH"/>
    <property type="match status" value="1"/>
</dbReference>
<evidence type="ECO:0000313" key="6">
    <source>
        <dbReference type="EMBL" id="BCU83223.1"/>
    </source>
</evidence>
<sequence length="479" mass="52611">MLKYQLYINGEWIPSGNGRTFSVTNPATGEIVGEVADATTEDVRRAVEAAHRAFPDWAARTAWDRATYLRRAYELIMAHQDELAELMTSEQGKPLPEAKGEVQYAAGFFEWYAEEAKRIYGDTIPASHPDKRILVLRQPVGVVAAITPWNFPAAMITRKIAPALAAGCTVIVKPAEQTPLTALRLAELFQEAGIPAGVVNVVTGTDPRTIGEILLRDERVRKVTFTGSTEVGKLIMRQAADTMKKVSLELGGHAPFIVFEDADLEKAAREVLTSKFRNAGQTCVCTNRIYVHETIADAFAEILVKQVEQLRVGNGMEAGVDIGPLIDGQAAEKAERHVRDAVEKGARVLTGGHRRSEGDVHFFEPTVLVGVTDEMLVQREETFGPVAPIAVFRDEDEAIRRANDTPYGLAAYLYTRNLARAIRVSERLEYGIVGINDGLPSTVQAPFGGMKESGIGREGGKYGMEEFLETKYVSVRLHD</sequence>
<accession>A0A8D5ZQD8</accession>
<feature type="active site" evidence="4">
    <location>
        <position position="249"/>
    </location>
</feature>
<dbReference type="PANTHER" id="PTHR43353:SF5">
    <property type="entry name" value="SUCCINATE-SEMIALDEHYDE DEHYDROGENASE, MITOCHONDRIAL"/>
    <property type="match status" value="1"/>
</dbReference>
<dbReference type="EMBL" id="AP024601">
    <property type="protein sequence ID" value="BCU83223.1"/>
    <property type="molecule type" value="Genomic_DNA"/>
</dbReference>
<name>A0A8D5ZQD8_9BACL</name>
<evidence type="ECO:0000256" key="1">
    <source>
        <dbReference type="ARBA" id="ARBA00009986"/>
    </source>
</evidence>
<dbReference type="PANTHER" id="PTHR43353">
    <property type="entry name" value="SUCCINATE-SEMIALDEHYDE DEHYDROGENASE, MITOCHONDRIAL"/>
    <property type="match status" value="1"/>
</dbReference>
<dbReference type="SUPFAM" id="SSF53720">
    <property type="entry name" value="ALDH-like"/>
    <property type="match status" value="1"/>
</dbReference>